<dbReference type="Proteomes" id="UP000315471">
    <property type="component" value="Unassembled WGS sequence"/>
</dbReference>
<keyword evidence="2" id="KW-1185">Reference proteome</keyword>
<sequence>MCREDGTYEAGEQLKAQWRISRISLEQLQGLEVSVLWHTEGKGDEDLHVHHFYRLDEAELQELGIDDAQAISCKLPLTPLSYHGHLIHLRWCIRLRLFVEGRREIVAEQPFYLVSCRGEKTSVMTLRSQSE</sequence>
<gene>
    <name evidence="1" type="ORF">Q31b_13490</name>
</gene>
<dbReference type="AlphaFoldDB" id="A0A5C6E799"/>
<name>A0A5C6E799_9BACT</name>
<evidence type="ECO:0000313" key="2">
    <source>
        <dbReference type="Proteomes" id="UP000315471"/>
    </source>
</evidence>
<proteinExistence type="predicted"/>
<dbReference type="EMBL" id="SJPY01000002">
    <property type="protein sequence ID" value="TWU43817.1"/>
    <property type="molecule type" value="Genomic_DNA"/>
</dbReference>
<protein>
    <submittedName>
        <fullName evidence="1">Uncharacterized protein</fullName>
    </submittedName>
</protein>
<dbReference type="RefSeq" id="WP_146598885.1">
    <property type="nucleotide sequence ID" value="NZ_SJPY01000002.1"/>
</dbReference>
<accession>A0A5C6E799</accession>
<organism evidence="1 2">
    <name type="scientific">Novipirellula aureliae</name>
    <dbReference type="NCBI Taxonomy" id="2527966"/>
    <lineage>
        <taxon>Bacteria</taxon>
        <taxon>Pseudomonadati</taxon>
        <taxon>Planctomycetota</taxon>
        <taxon>Planctomycetia</taxon>
        <taxon>Pirellulales</taxon>
        <taxon>Pirellulaceae</taxon>
        <taxon>Novipirellula</taxon>
    </lineage>
</organism>
<evidence type="ECO:0000313" key="1">
    <source>
        <dbReference type="EMBL" id="TWU43817.1"/>
    </source>
</evidence>
<dbReference type="OrthoDB" id="269669at2"/>
<reference evidence="1 2" key="1">
    <citation type="submission" date="2019-02" db="EMBL/GenBank/DDBJ databases">
        <title>Deep-cultivation of Planctomycetes and their phenomic and genomic characterization uncovers novel biology.</title>
        <authorList>
            <person name="Wiegand S."/>
            <person name="Jogler M."/>
            <person name="Boedeker C."/>
            <person name="Pinto D."/>
            <person name="Vollmers J."/>
            <person name="Rivas-Marin E."/>
            <person name="Kohn T."/>
            <person name="Peeters S.H."/>
            <person name="Heuer A."/>
            <person name="Rast P."/>
            <person name="Oberbeckmann S."/>
            <person name="Bunk B."/>
            <person name="Jeske O."/>
            <person name="Meyerdierks A."/>
            <person name="Storesund J.E."/>
            <person name="Kallscheuer N."/>
            <person name="Luecker S."/>
            <person name="Lage O.M."/>
            <person name="Pohl T."/>
            <person name="Merkel B.J."/>
            <person name="Hornburger P."/>
            <person name="Mueller R.-W."/>
            <person name="Bruemmer F."/>
            <person name="Labrenz M."/>
            <person name="Spormann A.M."/>
            <person name="Op Den Camp H."/>
            <person name="Overmann J."/>
            <person name="Amann R."/>
            <person name="Jetten M.S.M."/>
            <person name="Mascher T."/>
            <person name="Medema M.H."/>
            <person name="Devos D.P."/>
            <person name="Kaster A.-K."/>
            <person name="Ovreas L."/>
            <person name="Rohde M."/>
            <person name="Galperin M.Y."/>
            <person name="Jogler C."/>
        </authorList>
    </citation>
    <scope>NUCLEOTIDE SEQUENCE [LARGE SCALE GENOMIC DNA]</scope>
    <source>
        <strain evidence="1 2">Q31b</strain>
    </source>
</reference>
<comment type="caution">
    <text evidence="1">The sequence shown here is derived from an EMBL/GenBank/DDBJ whole genome shotgun (WGS) entry which is preliminary data.</text>
</comment>